<evidence type="ECO:0000313" key="2">
    <source>
        <dbReference type="Proteomes" id="UP001077662"/>
    </source>
</evidence>
<dbReference type="RefSeq" id="WP_258435107.1">
    <property type="nucleotide sequence ID" value="NZ_JANSGW010000089.1"/>
</dbReference>
<comment type="caution">
    <text evidence="1">The sequence shown here is derived from an EMBL/GenBank/DDBJ whole genome shotgun (WGS) entry which is preliminary data.</text>
</comment>
<dbReference type="EMBL" id="JAPTNE010000089">
    <property type="protein sequence ID" value="MCZ0810469.1"/>
    <property type="molecule type" value="Genomic_DNA"/>
</dbReference>
<evidence type="ECO:0000313" key="1">
    <source>
        <dbReference type="EMBL" id="MCZ0810469.1"/>
    </source>
</evidence>
<gene>
    <name evidence="1" type="ORF">O0554_26930</name>
</gene>
<accession>A0AAP3DL56</accession>
<organism evidence="1 2">
    <name type="scientific">Brevibacillus laterosporus</name>
    <name type="common">Bacillus laterosporus</name>
    <dbReference type="NCBI Taxonomy" id="1465"/>
    <lineage>
        <taxon>Bacteria</taxon>
        <taxon>Bacillati</taxon>
        <taxon>Bacillota</taxon>
        <taxon>Bacilli</taxon>
        <taxon>Bacillales</taxon>
        <taxon>Paenibacillaceae</taxon>
        <taxon>Brevibacillus</taxon>
    </lineage>
</organism>
<sequence>MTIKRQDGKKGYAKPDQLEKVTDEEVKWAALGRKVGEFKAGDTVRFLGRSTIHGLNEHVGIITTIERTDGEFSPYRLSEPDFVDSKYDTWTSPEELELIAPVESVVNLRVA</sequence>
<reference evidence="1" key="1">
    <citation type="submission" date="2022-09" db="EMBL/GenBank/DDBJ databases">
        <title>Genome analysis and characterization of larvicidal activity of Brevibacillus strains.</title>
        <authorList>
            <person name="Patrusheva E.V."/>
            <person name="Izotova A.O."/>
            <person name="Toshchakov S.V."/>
            <person name="Sineoky S.P."/>
        </authorList>
    </citation>
    <scope>NUCLEOTIDE SEQUENCE</scope>
    <source>
        <strain evidence="1">VKPM_B-13247</strain>
    </source>
</reference>
<proteinExistence type="predicted"/>
<protein>
    <submittedName>
        <fullName evidence="1">Uncharacterized protein</fullName>
    </submittedName>
</protein>
<dbReference type="Proteomes" id="UP001077662">
    <property type="component" value="Unassembled WGS sequence"/>
</dbReference>
<dbReference type="AlphaFoldDB" id="A0AAP3DL56"/>
<name>A0AAP3DL56_BRELA</name>